<protein>
    <submittedName>
        <fullName evidence="2">Uncharacterized protein</fullName>
    </submittedName>
</protein>
<dbReference type="AlphaFoldDB" id="A0A4R8MED1"/>
<feature type="signal peptide" evidence="1">
    <location>
        <begin position="1"/>
        <end position="18"/>
    </location>
</feature>
<evidence type="ECO:0000313" key="2">
    <source>
        <dbReference type="EMBL" id="TDY63714.1"/>
    </source>
</evidence>
<reference evidence="2 3" key="1">
    <citation type="submission" date="2019-03" db="EMBL/GenBank/DDBJ databases">
        <title>Genomic Encyclopedia of Type Strains, Phase III (KMG-III): the genomes of soil and plant-associated and newly described type strains.</title>
        <authorList>
            <person name="Whitman W."/>
        </authorList>
    </citation>
    <scope>NUCLEOTIDE SEQUENCE [LARGE SCALE GENOMIC DNA]</scope>
    <source>
        <strain evidence="2 3">CECT 8301</strain>
    </source>
</reference>
<organism evidence="2 3">
    <name type="scientific">Algibacter lectus</name>
    <dbReference type="NCBI Taxonomy" id="221126"/>
    <lineage>
        <taxon>Bacteria</taxon>
        <taxon>Pseudomonadati</taxon>
        <taxon>Bacteroidota</taxon>
        <taxon>Flavobacteriia</taxon>
        <taxon>Flavobacteriales</taxon>
        <taxon>Flavobacteriaceae</taxon>
        <taxon>Algibacter</taxon>
    </lineage>
</organism>
<accession>A0A4R8MED1</accession>
<dbReference type="Proteomes" id="UP000294824">
    <property type="component" value="Unassembled WGS sequence"/>
</dbReference>
<evidence type="ECO:0000313" key="3">
    <source>
        <dbReference type="Proteomes" id="UP000294824"/>
    </source>
</evidence>
<keyword evidence="1" id="KW-0732">Signal</keyword>
<evidence type="ECO:0000256" key="1">
    <source>
        <dbReference type="SAM" id="SignalP"/>
    </source>
</evidence>
<sequence>MKNYIYMFVLLVCGTSMAQEKPKEVKQETIEKTVKYNNGEEVTESKLKVISRETSNVELALDDKEKVDQQRVATTKKIETMVMVDDDLDPDYDLLSKEIHYISNDKSFKFSPSYGGFNIIFDNNDNEFVVVGKAWSTKNPGSYIVKRETYNGIGYLTEKGEFVVEYYNANSERIEMVSYKPVKL</sequence>
<proteinExistence type="predicted"/>
<dbReference type="RefSeq" id="WP_133965895.1">
    <property type="nucleotide sequence ID" value="NZ_SORL01000007.1"/>
</dbReference>
<dbReference type="EMBL" id="SORL01000007">
    <property type="protein sequence ID" value="TDY63714.1"/>
    <property type="molecule type" value="Genomic_DNA"/>
</dbReference>
<feature type="chain" id="PRO_5020724218" evidence="1">
    <location>
        <begin position="19"/>
        <end position="184"/>
    </location>
</feature>
<name>A0A4R8MED1_9FLAO</name>
<gene>
    <name evidence="2" type="ORF">DFQ06_0603</name>
</gene>
<keyword evidence="3" id="KW-1185">Reference proteome</keyword>
<comment type="caution">
    <text evidence="2">The sequence shown here is derived from an EMBL/GenBank/DDBJ whole genome shotgun (WGS) entry which is preliminary data.</text>
</comment>